<sequence length="32" mass="3711">MNLDEIINSMTPEVYQRLSTAVELVSGRMAWR</sequence>
<protein>
    <submittedName>
        <fullName evidence="1">Uncharacterized protein YeaC</fullName>
    </submittedName>
</protein>
<dbReference type="AlphaFoldDB" id="A0A379UNK5"/>
<gene>
    <name evidence="1" type="ORF">NCTC5798_00993</name>
</gene>
<evidence type="ECO:0000313" key="2">
    <source>
        <dbReference type="Proteomes" id="UP000255534"/>
    </source>
</evidence>
<evidence type="ECO:0000313" key="1">
    <source>
        <dbReference type="EMBL" id="SUG69898.1"/>
    </source>
</evidence>
<reference evidence="1 2" key="1">
    <citation type="submission" date="2018-06" db="EMBL/GenBank/DDBJ databases">
        <authorList>
            <consortium name="Pathogen Informatics"/>
            <person name="Doyle S."/>
        </authorList>
    </citation>
    <scope>NUCLEOTIDE SEQUENCE [LARGE SCALE GENOMIC DNA]</scope>
    <source>
        <strain evidence="1 2">NCTC5798</strain>
    </source>
</reference>
<proteinExistence type="predicted"/>
<dbReference type="Pfam" id="PF07023">
    <property type="entry name" value="DUF1315"/>
    <property type="match status" value="1"/>
</dbReference>
<dbReference type="EMBL" id="UGXK01000001">
    <property type="protein sequence ID" value="SUG69898.1"/>
    <property type="molecule type" value="Genomic_DNA"/>
</dbReference>
<dbReference type="InterPro" id="IPR009749">
    <property type="entry name" value="DUF1315"/>
</dbReference>
<accession>A0A379UNK5</accession>
<organism evidence="1 2">
    <name type="scientific">Salmonella enterica I</name>
    <dbReference type="NCBI Taxonomy" id="59201"/>
    <lineage>
        <taxon>Bacteria</taxon>
        <taxon>Pseudomonadati</taxon>
        <taxon>Pseudomonadota</taxon>
        <taxon>Gammaproteobacteria</taxon>
        <taxon>Enterobacterales</taxon>
        <taxon>Enterobacteriaceae</taxon>
        <taxon>Salmonella</taxon>
    </lineage>
</organism>
<name>A0A379UNK5_SALET</name>
<dbReference type="Proteomes" id="UP000255534">
    <property type="component" value="Unassembled WGS sequence"/>
</dbReference>